<dbReference type="Pfam" id="PF01926">
    <property type="entry name" value="MMR_HSR1"/>
    <property type="match status" value="1"/>
</dbReference>
<feature type="transmembrane region" description="Helical" evidence="1">
    <location>
        <begin position="12"/>
        <end position="35"/>
    </location>
</feature>
<evidence type="ECO:0000256" key="1">
    <source>
        <dbReference type="SAM" id="Phobius"/>
    </source>
</evidence>
<dbReference type="Proteomes" id="UP000245506">
    <property type="component" value="Unassembled WGS sequence"/>
</dbReference>
<dbReference type="PANTHER" id="PTHR42714">
    <property type="entry name" value="TRNA MODIFICATION GTPASE GTPBP3"/>
    <property type="match status" value="1"/>
</dbReference>
<dbReference type="GO" id="GO:0030488">
    <property type="term" value="P:tRNA methylation"/>
    <property type="evidence" value="ECO:0007669"/>
    <property type="project" value="TreeGrafter"/>
</dbReference>
<dbReference type="PANTHER" id="PTHR42714:SF2">
    <property type="entry name" value="TRNA MODIFICATION GTPASE GTPBP3, MITOCHONDRIAL"/>
    <property type="match status" value="1"/>
</dbReference>
<dbReference type="EMBL" id="QGKL01000012">
    <property type="protein sequence ID" value="PWQ98404.1"/>
    <property type="molecule type" value="Genomic_DNA"/>
</dbReference>
<feature type="domain" description="G" evidence="2">
    <location>
        <begin position="125"/>
        <end position="234"/>
    </location>
</feature>
<reference evidence="3 4" key="1">
    <citation type="submission" date="2018-05" db="EMBL/GenBank/DDBJ databases">
        <title>Leucothrix arctica sp. nov., isolated from Arctic seawater.</title>
        <authorList>
            <person name="Choi A."/>
            <person name="Baek K."/>
        </authorList>
    </citation>
    <scope>NUCLEOTIDE SEQUENCE [LARGE SCALE GENOMIC DNA]</scope>
    <source>
        <strain evidence="3 4">IMCC9719</strain>
    </source>
</reference>
<dbReference type="RefSeq" id="WP_109822245.1">
    <property type="nucleotide sequence ID" value="NZ_QGKL01000012.1"/>
</dbReference>
<proteinExistence type="predicted"/>
<evidence type="ECO:0000313" key="3">
    <source>
        <dbReference type="EMBL" id="PWQ98404.1"/>
    </source>
</evidence>
<comment type="caution">
    <text evidence="3">The sequence shown here is derived from an EMBL/GenBank/DDBJ whole genome shotgun (WGS) entry which is preliminary data.</text>
</comment>
<dbReference type="InterPro" id="IPR027417">
    <property type="entry name" value="P-loop_NTPase"/>
</dbReference>
<gene>
    <name evidence="3" type="ORF">DKT75_04580</name>
</gene>
<dbReference type="GO" id="GO:0005737">
    <property type="term" value="C:cytoplasm"/>
    <property type="evidence" value="ECO:0007669"/>
    <property type="project" value="TreeGrafter"/>
</dbReference>
<dbReference type="SUPFAM" id="SSF52540">
    <property type="entry name" value="P-loop containing nucleoside triphosphate hydrolases"/>
    <property type="match status" value="1"/>
</dbReference>
<sequence length="496" mass="55083">MNKAGSTFKRILAVVVAISAFLLLLFIFFATRSILDIWARMQLLPEGIFYTYMGLIAAFIVGTIWLIYSLLKPSKYALDDNNNEITEESVLSEIDHAEKVGMDTRELRRELETLQARKDTGTIYVSLFGNVSTGKSSIIKTLLPDADIDINVRGGSTQHISQYTWKSSSGDQLVLTDLPGRNEASGTLDELASDEAVRAQVVIYVTDSDLSRTQFDDIQELLSFGKPLIVTLNKSDRYDDEEKDLLKQRFAERMATVEGYKHKARLVFVQSGGEEEVIRIDKEGNETPFIRPRKTHINELADALQREIDGHSELLEKLRDASVFVLVKQKLDAEKADYRQLEADRIIKSSTKKAIVGAMASVSPGADIVVQGYLGTRMVKDLCALYDSPVKQLDIDKFLDFSQGQMKKSIPLILAVAGNGLKAFPGIGTVAGGLVHAVAYGMIFDALGNSVKKTLEQRGQLRAAPAAITFKEMLSENLDSRAKLFAKLVFDQRKDQ</sequence>
<organism evidence="3 4">
    <name type="scientific">Leucothrix arctica</name>
    <dbReference type="NCBI Taxonomy" id="1481894"/>
    <lineage>
        <taxon>Bacteria</taxon>
        <taxon>Pseudomonadati</taxon>
        <taxon>Pseudomonadota</taxon>
        <taxon>Gammaproteobacteria</taxon>
        <taxon>Thiotrichales</taxon>
        <taxon>Thiotrichaceae</taxon>
        <taxon>Leucothrix</taxon>
    </lineage>
</organism>
<keyword evidence="1" id="KW-0472">Membrane</keyword>
<feature type="transmembrane region" description="Helical" evidence="1">
    <location>
        <begin position="47"/>
        <end position="68"/>
    </location>
</feature>
<dbReference type="GO" id="GO:0005525">
    <property type="term" value="F:GTP binding"/>
    <property type="evidence" value="ECO:0007669"/>
    <property type="project" value="InterPro"/>
</dbReference>
<dbReference type="InterPro" id="IPR006073">
    <property type="entry name" value="GTP-bd"/>
</dbReference>
<accession>A0A317CIL8</accession>
<name>A0A317CIL8_9GAMM</name>
<evidence type="ECO:0000313" key="4">
    <source>
        <dbReference type="Proteomes" id="UP000245506"/>
    </source>
</evidence>
<keyword evidence="4" id="KW-1185">Reference proteome</keyword>
<keyword evidence="1" id="KW-0812">Transmembrane</keyword>
<dbReference type="GO" id="GO:0002098">
    <property type="term" value="P:tRNA wobble uridine modification"/>
    <property type="evidence" value="ECO:0007669"/>
    <property type="project" value="TreeGrafter"/>
</dbReference>
<dbReference type="Gene3D" id="3.40.50.300">
    <property type="entry name" value="P-loop containing nucleotide triphosphate hydrolases"/>
    <property type="match status" value="1"/>
</dbReference>
<dbReference type="AlphaFoldDB" id="A0A317CIL8"/>
<protein>
    <submittedName>
        <fullName evidence="3">GTP-binding protein</fullName>
    </submittedName>
</protein>
<keyword evidence="1" id="KW-1133">Transmembrane helix</keyword>
<dbReference type="OrthoDB" id="5940879at2"/>
<evidence type="ECO:0000259" key="2">
    <source>
        <dbReference type="Pfam" id="PF01926"/>
    </source>
</evidence>